<dbReference type="InterPro" id="IPR050816">
    <property type="entry name" value="Flavin-dep_Halogenase_NPB"/>
</dbReference>
<dbReference type="InterPro" id="IPR002938">
    <property type="entry name" value="FAD-bd"/>
</dbReference>
<dbReference type="Gene3D" id="3.30.9.100">
    <property type="match status" value="1"/>
</dbReference>
<organism evidence="2 3">
    <name type="scientific">Plasticicumulans lactativorans</name>
    <dbReference type="NCBI Taxonomy" id="1133106"/>
    <lineage>
        <taxon>Bacteria</taxon>
        <taxon>Pseudomonadati</taxon>
        <taxon>Pseudomonadota</taxon>
        <taxon>Gammaproteobacteria</taxon>
        <taxon>Candidatus Competibacteraceae</taxon>
        <taxon>Plasticicumulans</taxon>
    </lineage>
</organism>
<evidence type="ECO:0000259" key="1">
    <source>
        <dbReference type="Pfam" id="PF01494"/>
    </source>
</evidence>
<dbReference type="RefSeq" id="WP_132538215.1">
    <property type="nucleotide sequence ID" value="NZ_SLWY01000002.1"/>
</dbReference>
<dbReference type="InterPro" id="IPR036188">
    <property type="entry name" value="FAD/NAD-bd_sf"/>
</dbReference>
<name>A0A4R2LU12_9GAMM</name>
<dbReference type="EMBL" id="SLWY01000002">
    <property type="protein sequence ID" value="TCO83353.1"/>
    <property type="molecule type" value="Genomic_DNA"/>
</dbReference>
<dbReference type="SUPFAM" id="SSF51905">
    <property type="entry name" value="FAD/NAD(P)-binding domain"/>
    <property type="match status" value="1"/>
</dbReference>
<dbReference type="PANTHER" id="PTHR43747">
    <property type="entry name" value="FAD-BINDING PROTEIN"/>
    <property type="match status" value="1"/>
</dbReference>
<dbReference type="Pfam" id="PF01494">
    <property type="entry name" value="FAD_binding_3"/>
    <property type="match status" value="1"/>
</dbReference>
<dbReference type="PRINTS" id="PR00420">
    <property type="entry name" value="RNGMNOXGNASE"/>
</dbReference>
<reference evidence="2 3" key="1">
    <citation type="submission" date="2019-03" db="EMBL/GenBank/DDBJ databases">
        <title>Genomic Encyclopedia of Type Strains, Phase IV (KMG-IV): sequencing the most valuable type-strain genomes for metagenomic binning, comparative biology and taxonomic classification.</title>
        <authorList>
            <person name="Goeker M."/>
        </authorList>
    </citation>
    <scope>NUCLEOTIDE SEQUENCE [LARGE SCALE GENOMIC DNA]</scope>
    <source>
        <strain evidence="2 3">DSM 25287</strain>
    </source>
</reference>
<evidence type="ECO:0000313" key="3">
    <source>
        <dbReference type="Proteomes" id="UP000295765"/>
    </source>
</evidence>
<dbReference type="Proteomes" id="UP000295765">
    <property type="component" value="Unassembled WGS sequence"/>
</dbReference>
<gene>
    <name evidence="2" type="ORF">EV699_10251</name>
</gene>
<protein>
    <submittedName>
        <fullName evidence="2">Flavin-dependent dehydrogenase</fullName>
    </submittedName>
</protein>
<accession>A0A4R2LU12</accession>
<dbReference type="OrthoDB" id="6310849at2"/>
<dbReference type="AlphaFoldDB" id="A0A4R2LU12"/>
<evidence type="ECO:0000313" key="2">
    <source>
        <dbReference type="EMBL" id="TCO83353.1"/>
    </source>
</evidence>
<sequence>MSAIADVLVLGGGPAGVVVARGLAAHGLDVLLLTRRRRPAAFEGLAGRALDGLRHAGCVHALAAVGVEIRRDAEWNGAAFGGNREWITDRPRFDAALERDAADAGVRVLGARAGHVEHRADGWHVGVAGAPQAAGWRARFLVEARGRAAPRQPLLQGPPTTALARRYRLPAGRPAASAIDTFDAGWAWFAGDGSEAVLQFFLDTAPALPGRSTLAAHHAALLGRVPALAARLAGATPLGEVHARQAQTLLSDDLVSPSHLRLGDAAFAIDPLSGHGVFEAVGAGLAAVAVINTLLRRPQQAAAAMAFHRERVAGDGLRKARIGRDFYALERRWPQAPFWAARSRWPDAEPAHAPAAAGAARIVRRPVSRDGFIVEDAVVVTAEQPRGVWQVAGVPLVPLWQAWRGAAGGPGFVAGYAERLGVAPAAVHAALAWLRAHAPVAAGD</sequence>
<feature type="domain" description="FAD-binding" evidence="1">
    <location>
        <begin position="5"/>
        <end position="73"/>
    </location>
</feature>
<dbReference type="Gene3D" id="3.50.50.60">
    <property type="entry name" value="FAD/NAD(P)-binding domain"/>
    <property type="match status" value="1"/>
</dbReference>
<dbReference type="GO" id="GO:0071949">
    <property type="term" value="F:FAD binding"/>
    <property type="evidence" value="ECO:0007669"/>
    <property type="project" value="InterPro"/>
</dbReference>
<dbReference type="PANTHER" id="PTHR43747:SF1">
    <property type="entry name" value="SLR1998 PROTEIN"/>
    <property type="match status" value="1"/>
</dbReference>
<proteinExistence type="predicted"/>
<keyword evidence="3" id="KW-1185">Reference proteome</keyword>
<comment type="caution">
    <text evidence="2">The sequence shown here is derived from an EMBL/GenBank/DDBJ whole genome shotgun (WGS) entry which is preliminary data.</text>
</comment>